<proteinExistence type="predicted"/>
<dbReference type="Pfam" id="PF01869">
    <property type="entry name" value="BcrAD_BadFG"/>
    <property type="match status" value="1"/>
</dbReference>
<dbReference type="Proteomes" id="UP000182977">
    <property type="component" value="Chromosome I"/>
</dbReference>
<keyword evidence="3" id="KW-1185">Reference proteome</keyword>
<organism evidence="2 3">
    <name type="scientific">Jiangella alkaliphila</name>
    <dbReference type="NCBI Taxonomy" id="419479"/>
    <lineage>
        <taxon>Bacteria</taxon>
        <taxon>Bacillati</taxon>
        <taxon>Actinomycetota</taxon>
        <taxon>Actinomycetes</taxon>
        <taxon>Jiangellales</taxon>
        <taxon>Jiangellaceae</taxon>
        <taxon>Jiangella</taxon>
    </lineage>
</organism>
<evidence type="ECO:0000313" key="2">
    <source>
        <dbReference type="EMBL" id="SDU80800.1"/>
    </source>
</evidence>
<dbReference type="AlphaFoldDB" id="A0A1H2LIE9"/>
<sequence>MSYQPGEDGVERIAAAVRAAAAGLELPDRVAGVIAGLTGLPGEAGPRRELALRLGELLGGPALVAEDVHLAHAGALSGPGTVLCVGTGTNVLAVGAGGTYSGVDGWGPALGDRGSGYAIGLAGLRAATAALDGVGPATALTEPFPDAVGGTDLAALQRFYRDPHVVARIAGFAPVVVEAAAHDPVALAVCDAAVDDLVALAASAAARQPDAGRRVSWSGRLLDAGPQLRAQLADRLRERGLDLVEPAGSPLDGGLTLLRGAAPYERVLERLRGDG</sequence>
<dbReference type="RefSeq" id="WP_046768839.1">
    <property type="nucleotide sequence ID" value="NZ_KQ061228.1"/>
</dbReference>
<dbReference type="Gene3D" id="3.30.420.40">
    <property type="match status" value="2"/>
</dbReference>
<evidence type="ECO:0000313" key="3">
    <source>
        <dbReference type="Proteomes" id="UP000182977"/>
    </source>
</evidence>
<dbReference type="OrthoDB" id="8701357at2"/>
<evidence type="ECO:0000259" key="1">
    <source>
        <dbReference type="Pfam" id="PF01869"/>
    </source>
</evidence>
<dbReference type="InterPro" id="IPR043129">
    <property type="entry name" value="ATPase_NBD"/>
</dbReference>
<dbReference type="STRING" id="419479.SAMN04488563_6224"/>
<dbReference type="SUPFAM" id="SSF53067">
    <property type="entry name" value="Actin-like ATPase domain"/>
    <property type="match status" value="1"/>
</dbReference>
<gene>
    <name evidence="2" type="ORF">SAMN04488563_6224</name>
</gene>
<dbReference type="InterPro" id="IPR052519">
    <property type="entry name" value="Euk-type_GlcNAc_Kinase"/>
</dbReference>
<feature type="domain" description="ATPase BadF/BadG/BcrA/BcrD type" evidence="1">
    <location>
        <begin position="67"/>
        <end position="231"/>
    </location>
</feature>
<dbReference type="EMBL" id="LT629791">
    <property type="protein sequence ID" value="SDU80800.1"/>
    <property type="molecule type" value="Genomic_DNA"/>
</dbReference>
<accession>A0A1H2LIE9</accession>
<reference evidence="3" key="1">
    <citation type="submission" date="2016-10" db="EMBL/GenBank/DDBJ databases">
        <authorList>
            <person name="Varghese N."/>
            <person name="Submissions S."/>
        </authorList>
    </citation>
    <scope>NUCLEOTIDE SEQUENCE [LARGE SCALE GENOMIC DNA]</scope>
    <source>
        <strain evidence="3">DSM 45079</strain>
    </source>
</reference>
<name>A0A1H2LIE9_9ACTN</name>
<protein>
    <submittedName>
        <fullName evidence="2">BadF-type ATPase</fullName>
    </submittedName>
</protein>
<dbReference type="PANTHER" id="PTHR43190:SF3">
    <property type="entry name" value="N-ACETYL-D-GLUCOSAMINE KINASE"/>
    <property type="match status" value="1"/>
</dbReference>
<dbReference type="InterPro" id="IPR002731">
    <property type="entry name" value="ATPase_BadF"/>
</dbReference>
<dbReference type="PANTHER" id="PTHR43190">
    <property type="entry name" value="N-ACETYL-D-GLUCOSAMINE KINASE"/>
    <property type="match status" value="1"/>
</dbReference>